<reference evidence="2" key="1">
    <citation type="submission" date="2020-06" db="EMBL/GenBank/DDBJ databases">
        <authorList>
            <person name="Li T."/>
            <person name="Hu X."/>
            <person name="Zhang T."/>
            <person name="Song X."/>
            <person name="Zhang H."/>
            <person name="Dai N."/>
            <person name="Sheng W."/>
            <person name="Hou X."/>
            <person name="Wei L."/>
        </authorList>
    </citation>
    <scope>NUCLEOTIDE SEQUENCE</scope>
    <source>
        <strain evidence="2">3651</strain>
        <tissue evidence="2">Leaf</tissue>
    </source>
</reference>
<dbReference type="EMBL" id="JACGWO010000001">
    <property type="protein sequence ID" value="KAK4439484.1"/>
    <property type="molecule type" value="Genomic_DNA"/>
</dbReference>
<protein>
    <submittedName>
        <fullName evidence="2">Uncharacterized protein</fullName>
    </submittedName>
</protein>
<evidence type="ECO:0000313" key="3">
    <source>
        <dbReference type="Proteomes" id="UP001293254"/>
    </source>
</evidence>
<name>A0AAE1YZS1_9LAMI</name>
<feature type="region of interest" description="Disordered" evidence="1">
    <location>
        <begin position="68"/>
        <end position="115"/>
    </location>
</feature>
<dbReference type="Proteomes" id="UP001293254">
    <property type="component" value="Unassembled WGS sequence"/>
</dbReference>
<proteinExistence type="predicted"/>
<reference evidence="2" key="2">
    <citation type="journal article" date="2024" name="Plant">
        <title>Genomic evolution and insights into agronomic trait innovations of Sesamum species.</title>
        <authorList>
            <person name="Miao H."/>
            <person name="Wang L."/>
            <person name="Qu L."/>
            <person name="Liu H."/>
            <person name="Sun Y."/>
            <person name="Le M."/>
            <person name="Wang Q."/>
            <person name="Wei S."/>
            <person name="Zheng Y."/>
            <person name="Lin W."/>
            <person name="Duan Y."/>
            <person name="Cao H."/>
            <person name="Xiong S."/>
            <person name="Wang X."/>
            <person name="Wei L."/>
            <person name="Li C."/>
            <person name="Ma Q."/>
            <person name="Ju M."/>
            <person name="Zhao R."/>
            <person name="Li G."/>
            <person name="Mu C."/>
            <person name="Tian Q."/>
            <person name="Mei H."/>
            <person name="Zhang T."/>
            <person name="Gao T."/>
            <person name="Zhang H."/>
        </authorList>
    </citation>
    <scope>NUCLEOTIDE SEQUENCE</scope>
    <source>
        <strain evidence="2">3651</strain>
    </source>
</reference>
<sequence>MKKPSSSTSSPAATTLFFLEERVYWGRGAGLPAERGRGGAFECVFGRRVAANRGRGLGQGFRRGLWAGERGRADDGKGGSGTGGARLGKGNGRLVAPRRRWSGRGLAAGRRGGVG</sequence>
<comment type="caution">
    <text evidence="2">The sequence shown here is derived from an EMBL/GenBank/DDBJ whole genome shotgun (WGS) entry which is preliminary data.</text>
</comment>
<organism evidence="2 3">
    <name type="scientific">Sesamum alatum</name>
    <dbReference type="NCBI Taxonomy" id="300844"/>
    <lineage>
        <taxon>Eukaryota</taxon>
        <taxon>Viridiplantae</taxon>
        <taxon>Streptophyta</taxon>
        <taxon>Embryophyta</taxon>
        <taxon>Tracheophyta</taxon>
        <taxon>Spermatophyta</taxon>
        <taxon>Magnoliopsida</taxon>
        <taxon>eudicotyledons</taxon>
        <taxon>Gunneridae</taxon>
        <taxon>Pentapetalae</taxon>
        <taxon>asterids</taxon>
        <taxon>lamiids</taxon>
        <taxon>Lamiales</taxon>
        <taxon>Pedaliaceae</taxon>
        <taxon>Sesamum</taxon>
    </lineage>
</organism>
<dbReference type="AlphaFoldDB" id="A0AAE1YZS1"/>
<evidence type="ECO:0000256" key="1">
    <source>
        <dbReference type="SAM" id="MobiDB-lite"/>
    </source>
</evidence>
<feature type="compositionally biased region" description="Gly residues" evidence="1">
    <location>
        <begin position="78"/>
        <end position="91"/>
    </location>
</feature>
<accession>A0AAE1YZS1</accession>
<evidence type="ECO:0000313" key="2">
    <source>
        <dbReference type="EMBL" id="KAK4439484.1"/>
    </source>
</evidence>
<keyword evidence="3" id="KW-1185">Reference proteome</keyword>
<gene>
    <name evidence="2" type="ORF">Salat_0283300</name>
</gene>